<dbReference type="OrthoDB" id="1338360at2"/>
<evidence type="ECO:0008006" key="3">
    <source>
        <dbReference type="Google" id="ProtNLM"/>
    </source>
</evidence>
<dbReference type="EMBL" id="QJHL01000006">
    <property type="protein sequence ID" value="PXY43327.1"/>
    <property type="molecule type" value="Genomic_DNA"/>
</dbReference>
<keyword evidence="2" id="KW-1185">Reference proteome</keyword>
<name>A0A2V4BXE6_9FLAO</name>
<accession>A0A2V4BXE6</accession>
<organism evidence="1 2">
    <name type="scientific">Flavobacterium hydrophilum</name>
    <dbReference type="NCBI Taxonomy" id="2211445"/>
    <lineage>
        <taxon>Bacteria</taxon>
        <taxon>Pseudomonadati</taxon>
        <taxon>Bacteroidota</taxon>
        <taxon>Flavobacteriia</taxon>
        <taxon>Flavobacteriales</taxon>
        <taxon>Flavobacteriaceae</taxon>
        <taxon>Flavobacterium</taxon>
    </lineage>
</organism>
<gene>
    <name evidence="1" type="ORF">DMB68_19965</name>
</gene>
<evidence type="ECO:0000313" key="2">
    <source>
        <dbReference type="Proteomes" id="UP000247681"/>
    </source>
</evidence>
<evidence type="ECO:0000313" key="1">
    <source>
        <dbReference type="EMBL" id="PXY43327.1"/>
    </source>
</evidence>
<sequence length="229" mass="26645">MGKSITYMEKLFNGYALMDLAYRDYIAARFLLNNHFIVQGLTLASTAVEKYLKAVIVFNLEERARYNFHFDKFRHLKNLLSKVNNDITEGFDPLFLEILGDAFKIRYYDKIENPIYMGFYINQFIGELDWTVDFIENFISKTQSGGQSISLYSKAVKSSDLHLYTNNFVLKKEAKKDFMEKTDIGFSIYISIGSAVHEEKVVKGGSTRNKYEGRITQFTEFGPDYMQYL</sequence>
<comment type="caution">
    <text evidence="1">The sequence shown here is derived from an EMBL/GenBank/DDBJ whole genome shotgun (WGS) entry which is preliminary data.</text>
</comment>
<dbReference type="RefSeq" id="WP_110348408.1">
    <property type="nucleotide sequence ID" value="NZ_QJHL01000006.1"/>
</dbReference>
<reference evidence="1 2" key="1">
    <citation type="submission" date="2018-05" db="EMBL/GenBank/DDBJ databases">
        <title>Flavobacterium sp. strain IMCC34758, incomplete genome.</title>
        <authorList>
            <person name="Joung Y."/>
        </authorList>
    </citation>
    <scope>NUCLEOTIDE SEQUENCE [LARGE SCALE GENOMIC DNA]</scope>
    <source>
        <strain evidence="1 2">IMCC34758</strain>
    </source>
</reference>
<protein>
    <recommendedName>
        <fullName evidence="3">HEPN domain-containing protein</fullName>
    </recommendedName>
</protein>
<proteinExistence type="predicted"/>
<dbReference type="Gene3D" id="1.20.120.330">
    <property type="entry name" value="Nucleotidyltransferases domain 2"/>
    <property type="match status" value="1"/>
</dbReference>
<dbReference type="Proteomes" id="UP000247681">
    <property type="component" value="Unassembled WGS sequence"/>
</dbReference>
<dbReference type="AlphaFoldDB" id="A0A2V4BXE6"/>